<dbReference type="Pfam" id="PF01428">
    <property type="entry name" value="zf-AN1"/>
    <property type="match status" value="1"/>
</dbReference>
<evidence type="ECO:0000313" key="6">
    <source>
        <dbReference type="EMBL" id="KIP12395.1"/>
    </source>
</evidence>
<dbReference type="GO" id="GO:0008270">
    <property type="term" value="F:zinc ion binding"/>
    <property type="evidence" value="ECO:0007669"/>
    <property type="project" value="UniProtKB-KW"/>
</dbReference>
<evidence type="ECO:0000256" key="1">
    <source>
        <dbReference type="ARBA" id="ARBA00022723"/>
    </source>
</evidence>
<protein>
    <recommendedName>
        <fullName evidence="5">AN1-type domain-containing protein</fullName>
    </recommendedName>
</protein>
<keyword evidence="3" id="KW-0862">Zinc</keyword>
<dbReference type="PANTHER" id="PTHR14677">
    <property type="entry name" value="ARSENITE INDUCUBLE RNA ASSOCIATED PROTEIN AIP-1-RELATED"/>
    <property type="match status" value="1"/>
</dbReference>
<dbReference type="InterPro" id="IPR000058">
    <property type="entry name" value="Znf_AN1"/>
</dbReference>
<dbReference type="AlphaFoldDB" id="A0A0C3SFN5"/>
<dbReference type="EMBL" id="KN840440">
    <property type="protein sequence ID" value="KIP12395.1"/>
    <property type="molecule type" value="Genomic_DNA"/>
</dbReference>
<organism evidence="6 7">
    <name type="scientific">Phlebiopsis gigantea (strain 11061_1 CR5-6)</name>
    <name type="common">White-rot fungus</name>
    <name type="synonym">Peniophora gigantea</name>
    <dbReference type="NCBI Taxonomy" id="745531"/>
    <lineage>
        <taxon>Eukaryota</taxon>
        <taxon>Fungi</taxon>
        <taxon>Dikarya</taxon>
        <taxon>Basidiomycota</taxon>
        <taxon>Agaricomycotina</taxon>
        <taxon>Agaricomycetes</taxon>
        <taxon>Polyporales</taxon>
        <taxon>Phanerochaetaceae</taxon>
        <taxon>Phlebiopsis</taxon>
    </lineage>
</organism>
<feature type="domain" description="AN1-type" evidence="5">
    <location>
        <begin position="7"/>
        <end position="54"/>
    </location>
</feature>
<dbReference type="PROSITE" id="PS51039">
    <property type="entry name" value="ZF_AN1"/>
    <property type="match status" value="1"/>
</dbReference>
<evidence type="ECO:0000313" key="7">
    <source>
        <dbReference type="Proteomes" id="UP000053257"/>
    </source>
</evidence>
<proteinExistence type="predicted"/>
<accession>A0A0C3SFN5</accession>
<dbReference type="SUPFAM" id="SSF118310">
    <property type="entry name" value="AN1-like Zinc finger"/>
    <property type="match status" value="2"/>
</dbReference>
<evidence type="ECO:0000259" key="5">
    <source>
        <dbReference type="PROSITE" id="PS51039"/>
    </source>
</evidence>
<keyword evidence="2 4" id="KW-0863">Zinc-finger</keyword>
<dbReference type="STRING" id="745531.A0A0C3SFN5"/>
<sequence length="271" mass="29392">MSAMDLPAIGAHCSLEQCNVNDFLPIKCHCDRLFCKDHISPESHSCSLLDATNNPPPTQPTDKLQRCAAGKCTKPSLEAFIAERSATEGRTPALCAGCAQAFCASHRDPASHACAAPPAAQPVRNEAARTLLATLDASKTAQSVVPAKRKAPPKDPKKAAQLRQVELMKMRHKAQPADSRDKNKHVPVDQKLHLKVRAEEKGVENIFWFSKTIIAGRALDLLASQFGLSSDSAPLYLEKPSAEQDAARTRLANDKVLSEQVEDGTELILCR</sequence>
<evidence type="ECO:0000256" key="3">
    <source>
        <dbReference type="ARBA" id="ARBA00022833"/>
    </source>
</evidence>
<dbReference type="SMART" id="SM00154">
    <property type="entry name" value="ZnF_AN1"/>
    <property type="match status" value="2"/>
</dbReference>
<evidence type="ECO:0000256" key="2">
    <source>
        <dbReference type="ARBA" id="ARBA00022771"/>
    </source>
</evidence>
<dbReference type="Gene3D" id="4.10.1110.10">
    <property type="entry name" value="AN1-like Zinc finger"/>
    <property type="match status" value="2"/>
</dbReference>
<name>A0A0C3SFN5_PHLG1</name>
<dbReference type="PANTHER" id="PTHR14677:SF20">
    <property type="entry name" value="ZINC FINGER AN1-TYPE CONTAINING 2A-RELATED"/>
    <property type="match status" value="1"/>
</dbReference>
<reference evidence="6 7" key="1">
    <citation type="journal article" date="2014" name="PLoS Genet.">
        <title>Analysis of the Phlebiopsis gigantea genome, transcriptome and secretome provides insight into its pioneer colonization strategies of wood.</title>
        <authorList>
            <person name="Hori C."/>
            <person name="Ishida T."/>
            <person name="Igarashi K."/>
            <person name="Samejima M."/>
            <person name="Suzuki H."/>
            <person name="Master E."/>
            <person name="Ferreira P."/>
            <person name="Ruiz-Duenas F.J."/>
            <person name="Held B."/>
            <person name="Canessa P."/>
            <person name="Larrondo L.F."/>
            <person name="Schmoll M."/>
            <person name="Druzhinina I.S."/>
            <person name="Kubicek C.P."/>
            <person name="Gaskell J.A."/>
            <person name="Kersten P."/>
            <person name="St John F."/>
            <person name="Glasner J."/>
            <person name="Sabat G."/>
            <person name="Splinter BonDurant S."/>
            <person name="Syed K."/>
            <person name="Yadav J."/>
            <person name="Mgbeahuruike A.C."/>
            <person name="Kovalchuk A."/>
            <person name="Asiegbu F.O."/>
            <person name="Lackner G."/>
            <person name="Hoffmeister D."/>
            <person name="Rencoret J."/>
            <person name="Gutierrez A."/>
            <person name="Sun H."/>
            <person name="Lindquist E."/>
            <person name="Barry K."/>
            <person name="Riley R."/>
            <person name="Grigoriev I.V."/>
            <person name="Henrissat B."/>
            <person name="Kues U."/>
            <person name="Berka R.M."/>
            <person name="Martinez A.T."/>
            <person name="Covert S.F."/>
            <person name="Blanchette R.A."/>
            <person name="Cullen D."/>
        </authorList>
    </citation>
    <scope>NUCLEOTIDE SEQUENCE [LARGE SCALE GENOMIC DNA]</scope>
    <source>
        <strain evidence="6 7">11061_1 CR5-6</strain>
    </source>
</reference>
<gene>
    <name evidence="6" type="ORF">PHLGIDRAFT_98404</name>
</gene>
<dbReference type="OrthoDB" id="431929at2759"/>
<dbReference type="HOGENOM" id="CLU_052358_1_0_1"/>
<keyword evidence="7" id="KW-1185">Reference proteome</keyword>
<evidence type="ECO:0000256" key="4">
    <source>
        <dbReference type="PROSITE-ProRule" id="PRU00449"/>
    </source>
</evidence>
<dbReference type="InterPro" id="IPR035896">
    <property type="entry name" value="AN1-like_Znf"/>
</dbReference>
<dbReference type="GO" id="GO:0005737">
    <property type="term" value="C:cytoplasm"/>
    <property type="evidence" value="ECO:0007669"/>
    <property type="project" value="TreeGrafter"/>
</dbReference>
<dbReference type="Proteomes" id="UP000053257">
    <property type="component" value="Unassembled WGS sequence"/>
</dbReference>
<keyword evidence="1" id="KW-0479">Metal-binding</keyword>